<keyword evidence="1" id="KW-1133">Transmembrane helix</keyword>
<gene>
    <name evidence="2" type="ORF">SAMN05421663_106112</name>
</gene>
<dbReference type="AlphaFoldDB" id="A0A1G6RM43"/>
<dbReference type="RefSeq" id="WP_093727488.1">
    <property type="nucleotide sequence ID" value="NZ_FMZB01000006.1"/>
</dbReference>
<evidence type="ECO:0000313" key="2">
    <source>
        <dbReference type="EMBL" id="SDD05501.1"/>
    </source>
</evidence>
<organism evidence="2 3">
    <name type="scientific">Terribacillus halophilus</name>
    <dbReference type="NCBI Taxonomy" id="361279"/>
    <lineage>
        <taxon>Bacteria</taxon>
        <taxon>Bacillati</taxon>
        <taxon>Bacillota</taxon>
        <taxon>Bacilli</taxon>
        <taxon>Bacillales</taxon>
        <taxon>Bacillaceae</taxon>
        <taxon>Terribacillus</taxon>
    </lineage>
</organism>
<dbReference type="EMBL" id="FMZB01000006">
    <property type="protein sequence ID" value="SDD05501.1"/>
    <property type="molecule type" value="Genomic_DNA"/>
</dbReference>
<accession>A0A1G6RM43</accession>
<keyword evidence="3" id="KW-1185">Reference proteome</keyword>
<evidence type="ECO:0000256" key="1">
    <source>
        <dbReference type="SAM" id="Phobius"/>
    </source>
</evidence>
<dbReference type="OrthoDB" id="2972896at2"/>
<protein>
    <submittedName>
        <fullName evidence="2">Uncharacterized protein</fullName>
    </submittedName>
</protein>
<reference evidence="3" key="1">
    <citation type="submission" date="2016-10" db="EMBL/GenBank/DDBJ databases">
        <authorList>
            <person name="Varghese N."/>
            <person name="Submissions S."/>
        </authorList>
    </citation>
    <scope>NUCLEOTIDE SEQUENCE [LARGE SCALE GENOMIC DNA]</scope>
    <source>
        <strain evidence="3">DSM 21620</strain>
    </source>
</reference>
<sequence>MYSVTFGKILQFTAIGLVIGFVIGVIAMLGFDLDFMAMIVSVLLSIIGAFAAGMYAELYHIRQAVNEQTDKTLKRRG</sequence>
<keyword evidence="1" id="KW-0472">Membrane</keyword>
<evidence type="ECO:0000313" key="3">
    <source>
        <dbReference type="Proteomes" id="UP000198666"/>
    </source>
</evidence>
<proteinExistence type="predicted"/>
<dbReference type="STRING" id="361279.SAMN05421663_106112"/>
<name>A0A1G6RM43_9BACI</name>
<feature type="transmembrane region" description="Helical" evidence="1">
    <location>
        <begin position="35"/>
        <end position="56"/>
    </location>
</feature>
<feature type="transmembrane region" description="Helical" evidence="1">
    <location>
        <begin position="12"/>
        <end position="29"/>
    </location>
</feature>
<dbReference type="Proteomes" id="UP000198666">
    <property type="component" value="Unassembled WGS sequence"/>
</dbReference>
<keyword evidence="1" id="KW-0812">Transmembrane</keyword>